<organism evidence="10 11">
    <name type="scientific">Oopsacas minuta</name>
    <dbReference type="NCBI Taxonomy" id="111878"/>
    <lineage>
        <taxon>Eukaryota</taxon>
        <taxon>Metazoa</taxon>
        <taxon>Porifera</taxon>
        <taxon>Hexactinellida</taxon>
        <taxon>Hexasterophora</taxon>
        <taxon>Lyssacinosida</taxon>
        <taxon>Leucopsacidae</taxon>
        <taxon>Oopsacas</taxon>
    </lineage>
</organism>
<evidence type="ECO:0000259" key="9">
    <source>
        <dbReference type="Pfam" id="PF07732"/>
    </source>
</evidence>
<comment type="caution">
    <text evidence="10">The sequence shown here is derived from an EMBL/GenBank/DDBJ whole genome shotgun (WGS) entry which is preliminary data.</text>
</comment>
<dbReference type="Pfam" id="PF07732">
    <property type="entry name" value="Cu-oxidase_3"/>
    <property type="match status" value="1"/>
</dbReference>
<evidence type="ECO:0000256" key="1">
    <source>
        <dbReference type="ARBA" id="ARBA00010609"/>
    </source>
</evidence>
<keyword evidence="5" id="KW-1133">Transmembrane helix</keyword>
<dbReference type="EMBL" id="JAKMXF010000111">
    <property type="protein sequence ID" value="KAI6657336.1"/>
    <property type="molecule type" value="Genomic_DNA"/>
</dbReference>
<evidence type="ECO:0000256" key="3">
    <source>
        <dbReference type="ARBA" id="ARBA00023002"/>
    </source>
</evidence>
<dbReference type="Gene3D" id="2.60.40.420">
    <property type="entry name" value="Cupredoxins - blue copper proteins"/>
    <property type="match status" value="3"/>
</dbReference>
<sequence length="760" mass="83830">MLLQTILILASITLIHATCLEKLTVDGRPRCIVDCSYGGKVCECEVGYDCEFSLNIERLTTFTSYHILGGLTRRLGISGVNYYINGSGAEVPVGEGECSDYRDSSVVQCTEPNWVDGENYRSIIAVNGLVPGPTIIVDESATVIINVTNRLLSGGVSIHWHGLRQFNTPWMDGVGLVTQCNIGAFTSFQYKYIAAPSGSYWYHSHSGTQRADGLFGALIIRESADSINLAKSILATRFGVGNFVDTPGEHSLTLTDWYREEGDVVYHNDNSEIGFYPQIPLGNIPIPLSQAFEDTRTFDNSDISPVPFFSGLINGLGRHETVPYIQTRLSIFTVELGKLYRFRVIGSMGILPYRLSIAGHKLIIVATDGYFVEPVRDVDYLIIHSGERYDFILNATGPVDNYWIEANSMEINITGNAPYETLGHVAEGILHYSTGPGDNGVQSSNYSTIKESSPPLQCLAGTPCIAVNCPFQSFLPVYNINCVNADQLTLLVETPNAEVPSSDPTESNTHFLNFNFAGEAGSSTINGRNFIFPPAPPVVQRDLFNEQAQICDNSISCDPFNIDDCLCTHVLTLDYNQTVQLVVSSIQPGDHFLHPLHIHGHTFQLLKIGYPDYNSSTGFASGNAQDLTCENTPCTIVRFTTPQSFEITNKTVRKDTVMIPGGGYVVLRFISDNPGAWFLHCHIMNHELEGMTLIIDEAPDYQNPAPDGLAQCQNFLFSDAEFYDKLKFNPEGNGTESLHYTRWIFVVLIISVVISGIIWI</sequence>
<evidence type="ECO:0000256" key="4">
    <source>
        <dbReference type="ARBA" id="ARBA00023008"/>
    </source>
</evidence>
<dbReference type="GO" id="GO:0016491">
    <property type="term" value="F:oxidoreductase activity"/>
    <property type="evidence" value="ECO:0007669"/>
    <property type="project" value="UniProtKB-KW"/>
</dbReference>
<dbReference type="GO" id="GO:0006826">
    <property type="term" value="P:iron ion transport"/>
    <property type="evidence" value="ECO:0007669"/>
    <property type="project" value="TreeGrafter"/>
</dbReference>
<dbReference type="PANTHER" id="PTHR11709:SF394">
    <property type="entry name" value="FI03373P-RELATED"/>
    <property type="match status" value="1"/>
</dbReference>
<accession>A0AAV7K7S4</accession>
<evidence type="ECO:0000313" key="11">
    <source>
        <dbReference type="Proteomes" id="UP001165289"/>
    </source>
</evidence>
<keyword evidence="2" id="KW-0479">Metal-binding</keyword>
<dbReference type="Pfam" id="PF07731">
    <property type="entry name" value="Cu-oxidase_2"/>
    <property type="match status" value="1"/>
</dbReference>
<feature type="transmembrane region" description="Helical" evidence="5">
    <location>
        <begin position="740"/>
        <end position="759"/>
    </location>
</feature>
<reference evidence="10 11" key="1">
    <citation type="journal article" date="2023" name="BMC Biol.">
        <title>The compact genome of the sponge Oopsacas minuta (Hexactinellida) is lacking key metazoan core genes.</title>
        <authorList>
            <person name="Santini S."/>
            <person name="Schenkelaars Q."/>
            <person name="Jourda C."/>
            <person name="Duchesne M."/>
            <person name="Belahbib H."/>
            <person name="Rocher C."/>
            <person name="Selva M."/>
            <person name="Riesgo A."/>
            <person name="Vervoort M."/>
            <person name="Leys S.P."/>
            <person name="Kodjabachian L."/>
            <person name="Le Bivic A."/>
            <person name="Borchiellini C."/>
            <person name="Claverie J.M."/>
            <person name="Renard E."/>
        </authorList>
    </citation>
    <scope>NUCLEOTIDE SEQUENCE [LARGE SCALE GENOMIC DNA]</scope>
    <source>
        <strain evidence="10">SPO-2</strain>
    </source>
</reference>
<dbReference type="GO" id="GO:0005507">
    <property type="term" value="F:copper ion binding"/>
    <property type="evidence" value="ECO:0007669"/>
    <property type="project" value="InterPro"/>
</dbReference>
<dbReference type="GO" id="GO:0005886">
    <property type="term" value="C:plasma membrane"/>
    <property type="evidence" value="ECO:0007669"/>
    <property type="project" value="TreeGrafter"/>
</dbReference>
<gene>
    <name evidence="10" type="ORF">LOD99_84</name>
</gene>
<dbReference type="SUPFAM" id="SSF49503">
    <property type="entry name" value="Cupredoxins"/>
    <property type="match status" value="3"/>
</dbReference>
<comment type="similarity">
    <text evidence="1">Belongs to the multicopper oxidase family.</text>
</comment>
<keyword evidence="4" id="KW-0186">Copper</keyword>
<feature type="domain" description="Plastocyanin-like" evidence="7">
    <location>
        <begin position="250"/>
        <end position="433"/>
    </location>
</feature>
<evidence type="ECO:0000256" key="6">
    <source>
        <dbReference type="SAM" id="SignalP"/>
    </source>
</evidence>
<dbReference type="AlphaFoldDB" id="A0AAV7K7S4"/>
<keyword evidence="11" id="KW-1185">Reference proteome</keyword>
<dbReference type="InterPro" id="IPR011706">
    <property type="entry name" value="Cu-oxidase_C"/>
</dbReference>
<dbReference type="InterPro" id="IPR045087">
    <property type="entry name" value="Cu-oxidase_fam"/>
</dbReference>
<dbReference type="Proteomes" id="UP001165289">
    <property type="component" value="Unassembled WGS sequence"/>
</dbReference>
<keyword evidence="5" id="KW-0472">Membrane</keyword>
<evidence type="ECO:0000259" key="7">
    <source>
        <dbReference type="Pfam" id="PF00394"/>
    </source>
</evidence>
<protein>
    <submittedName>
        <fullName evidence="10">L-ascorbate oxidase-like</fullName>
    </submittedName>
</protein>
<feature type="domain" description="Plastocyanin-like" evidence="8">
    <location>
        <begin position="552"/>
        <end position="699"/>
    </location>
</feature>
<dbReference type="FunFam" id="2.60.40.420:FF:000045">
    <property type="entry name" value="Laccase 2"/>
    <property type="match status" value="1"/>
</dbReference>
<dbReference type="CDD" id="cd13884">
    <property type="entry name" value="CuRO_2_tcLCC_insect_like"/>
    <property type="match status" value="1"/>
</dbReference>
<feature type="domain" description="Plastocyanin-like" evidence="9">
    <location>
        <begin position="115"/>
        <end position="223"/>
    </location>
</feature>
<dbReference type="InterPro" id="IPR008972">
    <property type="entry name" value="Cupredoxin"/>
</dbReference>
<name>A0AAV7K7S4_9METZ</name>
<keyword evidence="6" id="KW-0732">Signal</keyword>
<evidence type="ECO:0000259" key="8">
    <source>
        <dbReference type="Pfam" id="PF07731"/>
    </source>
</evidence>
<evidence type="ECO:0000256" key="5">
    <source>
        <dbReference type="SAM" id="Phobius"/>
    </source>
</evidence>
<dbReference type="InterPro" id="IPR002355">
    <property type="entry name" value="Cu_oxidase_Cu_BS"/>
</dbReference>
<dbReference type="PROSITE" id="PS00080">
    <property type="entry name" value="MULTICOPPER_OXIDASE2"/>
    <property type="match status" value="1"/>
</dbReference>
<evidence type="ECO:0000313" key="10">
    <source>
        <dbReference type="EMBL" id="KAI6657336.1"/>
    </source>
</evidence>
<dbReference type="InterPro" id="IPR033138">
    <property type="entry name" value="Cu_oxidase_CS"/>
</dbReference>
<dbReference type="PANTHER" id="PTHR11709">
    <property type="entry name" value="MULTI-COPPER OXIDASE"/>
    <property type="match status" value="1"/>
</dbReference>
<dbReference type="CDD" id="cd13905">
    <property type="entry name" value="CuRO_3_tcLLC2_insect_like"/>
    <property type="match status" value="1"/>
</dbReference>
<dbReference type="InterPro" id="IPR011707">
    <property type="entry name" value="Cu-oxidase-like_N"/>
</dbReference>
<keyword evidence="5" id="KW-0812">Transmembrane</keyword>
<feature type="chain" id="PRO_5043922219" evidence="6">
    <location>
        <begin position="18"/>
        <end position="760"/>
    </location>
</feature>
<feature type="signal peptide" evidence="6">
    <location>
        <begin position="1"/>
        <end position="17"/>
    </location>
</feature>
<keyword evidence="3" id="KW-0560">Oxidoreductase</keyword>
<proteinExistence type="inferred from homology"/>
<dbReference type="PROSITE" id="PS00079">
    <property type="entry name" value="MULTICOPPER_OXIDASE1"/>
    <property type="match status" value="1"/>
</dbReference>
<evidence type="ECO:0000256" key="2">
    <source>
        <dbReference type="ARBA" id="ARBA00022723"/>
    </source>
</evidence>
<dbReference type="CDD" id="cd13858">
    <property type="entry name" value="CuRO_1_tcLCC2_insect_like"/>
    <property type="match status" value="1"/>
</dbReference>
<dbReference type="Pfam" id="PF00394">
    <property type="entry name" value="Cu-oxidase"/>
    <property type="match status" value="1"/>
</dbReference>
<dbReference type="InterPro" id="IPR001117">
    <property type="entry name" value="Cu-oxidase_2nd"/>
</dbReference>